<comment type="caution">
    <text evidence="1">The sequence shown here is derived from an EMBL/GenBank/DDBJ whole genome shotgun (WGS) entry which is preliminary data.</text>
</comment>
<dbReference type="RefSeq" id="WP_039634653.1">
    <property type="nucleotide sequence ID" value="NZ_AYSO01000018.1"/>
</dbReference>
<name>A0A0C1TZF6_9CLOT</name>
<evidence type="ECO:0000313" key="2">
    <source>
        <dbReference type="Proteomes" id="UP000031366"/>
    </source>
</evidence>
<organism evidence="1 2">
    <name type="scientific">Clostridium argentinense CDC 2741</name>
    <dbReference type="NCBI Taxonomy" id="1418104"/>
    <lineage>
        <taxon>Bacteria</taxon>
        <taxon>Bacillati</taxon>
        <taxon>Bacillota</taxon>
        <taxon>Clostridia</taxon>
        <taxon>Eubacteriales</taxon>
        <taxon>Clostridiaceae</taxon>
        <taxon>Clostridium</taxon>
    </lineage>
</organism>
<gene>
    <name evidence="1" type="ORF">U732_2348</name>
</gene>
<protein>
    <recommendedName>
        <fullName evidence="3">Iron-dependent peroxidase</fullName>
    </recommendedName>
</protein>
<evidence type="ECO:0000313" key="1">
    <source>
        <dbReference type="EMBL" id="KIE46004.1"/>
    </source>
</evidence>
<reference evidence="1 2" key="1">
    <citation type="journal article" date="2015" name="Infect. Genet. Evol.">
        <title>Genomic sequences of six botulinum neurotoxin-producing strains representing three clostridial species illustrate the mobility and diversity of botulinum neurotoxin genes.</title>
        <authorList>
            <person name="Smith T.J."/>
            <person name="Hill K.K."/>
            <person name="Xie G."/>
            <person name="Foley B.T."/>
            <person name="Williamson C.H."/>
            <person name="Foster J.T."/>
            <person name="Johnson S.L."/>
            <person name="Chertkov O."/>
            <person name="Teshima H."/>
            <person name="Gibbons H.S."/>
            <person name="Johnsky L.A."/>
            <person name="Karavis M.A."/>
            <person name="Smith L.A."/>
        </authorList>
    </citation>
    <scope>NUCLEOTIDE SEQUENCE [LARGE SCALE GENOMIC DNA]</scope>
    <source>
        <strain evidence="1 2">CDC 2741</strain>
    </source>
</reference>
<dbReference type="AlphaFoldDB" id="A0A0C1TZF6"/>
<sequence length="231" mass="27502">MNYIWDILLKADKENIPREEVQFTLAKVSSPYMEIAFTDINTSSLPKDKVVEVNPYYRFYDIFKDLFDVDVEESSQLREVLFDIVIHYLGRLDLNQGISKEEFYKKFIMEDIKNGFFGEEVYLNIKYFKKDELDYILTGLITLYKTGASLHLFNKILNKVFKNNRVYINQDNPKEMYIYLGRRKTQELNKKIETIIKLFLPINTNGFIYWNQHFGILGAENTMILDEIIMM</sequence>
<proteinExistence type="predicted"/>
<dbReference type="Proteomes" id="UP000031366">
    <property type="component" value="Unassembled WGS sequence"/>
</dbReference>
<dbReference type="EMBL" id="AYSO01000018">
    <property type="protein sequence ID" value="KIE46004.1"/>
    <property type="molecule type" value="Genomic_DNA"/>
</dbReference>
<dbReference type="OrthoDB" id="1664281at2"/>
<dbReference type="STRING" id="29341.RSJ17_02170"/>
<evidence type="ECO:0008006" key="3">
    <source>
        <dbReference type="Google" id="ProtNLM"/>
    </source>
</evidence>
<keyword evidence="2" id="KW-1185">Reference proteome</keyword>
<accession>A0A0C1TZF6</accession>